<evidence type="ECO:0000313" key="1">
    <source>
        <dbReference type="EMBL" id="TCO33374.1"/>
    </source>
</evidence>
<dbReference type="Proteomes" id="UP000294508">
    <property type="component" value="Unassembled WGS sequence"/>
</dbReference>
<gene>
    <name evidence="1" type="ORF">EV652_103375</name>
</gene>
<proteinExistence type="predicted"/>
<comment type="caution">
    <text evidence="1">The sequence shown here is derived from an EMBL/GenBank/DDBJ whole genome shotgun (WGS) entry which is preliminary data.</text>
</comment>
<name>A0A4R2HQA8_9ACTN</name>
<accession>A0A4R2HQA8</accession>
<keyword evidence="2" id="KW-1185">Reference proteome</keyword>
<reference evidence="1 2" key="1">
    <citation type="journal article" date="2015" name="Stand. Genomic Sci.">
        <title>Genomic Encyclopedia of Bacterial and Archaeal Type Strains, Phase III: the genomes of soil and plant-associated and newly described type strains.</title>
        <authorList>
            <person name="Whitman W.B."/>
            <person name="Woyke T."/>
            <person name="Klenk H.P."/>
            <person name="Zhou Y."/>
            <person name="Lilburn T.G."/>
            <person name="Beck B.J."/>
            <person name="De Vos P."/>
            <person name="Vandamme P."/>
            <person name="Eisen J.A."/>
            <person name="Garrity G."/>
            <person name="Hugenholtz P."/>
            <person name="Kyrpides N.C."/>
        </authorList>
    </citation>
    <scope>NUCLEOTIDE SEQUENCE [LARGE SCALE GENOMIC DNA]</scope>
    <source>
        <strain evidence="1 2">VKM Ac-2572</strain>
    </source>
</reference>
<dbReference type="OrthoDB" id="10016028at2"/>
<sequence length="99" mass="10971">MTPTSKNQNQASSSDCVVAPPIEGEFILQLDPSAKRDGLGNVKFRLYWFDPCTPAEGGPIDHTRGQVYNADPDDTIRRLYTDGARSIQVIHANPTWLAR</sequence>
<dbReference type="AlphaFoldDB" id="A0A4R2HQA8"/>
<evidence type="ECO:0000313" key="2">
    <source>
        <dbReference type="Proteomes" id="UP000294508"/>
    </source>
</evidence>
<organism evidence="1 2">
    <name type="scientific">Kribbella steppae</name>
    <dbReference type="NCBI Taxonomy" id="2512223"/>
    <lineage>
        <taxon>Bacteria</taxon>
        <taxon>Bacillati</taxon>
        <taxon>Actinomycetota</taxon>
        <taxon>Actinomycetes</taxon>
        <taxon>Propionibacteriales</taxon>
        <taxon>Kribbellaceae</taxon>
        <taxon>Kribbella</taxon>
    </lineage>
</organism>
<dbReference type="EMBL" id="SLWN01000003">
    <property type="protein sequence ID" value="TCO33374.1"/>
    <property type="molecule type" value="Genomic_DNA"/>
</dbReference>
<dbReference type="RefSeq" id="WP_132208836.1">
    <property type="nucleotide sequence ID" value="NZ_SLWN01000003.1"/>
</dbReference>
<protein>
    <submittedName>
        <fullName evidence="1">Uncharacterized protein</fullName>
    </submittedName>
</protein>